<name>A0AB39T501_9ACTN</name>
<sequence>MATASVTEEIVRTSVVTLALNPDEARALSSLVQHVTPSNGEDGPARHVEVVAEELRRVVRDELPPVPGNRIFSADGNVTFSAYRFSR</sequence>
<reference evidence="1" key="1">
    <citation type="submission" date="2024-07" db="EMBL/GenBank/DDBJ databases">
        <authorList>
            <person name="Yu S.T."/>
        </authorList>
    </citation>
    <scope>NUCLEOTIDE SEQUENCE</scope>
    <source>
        <strain evidence="1">R44</strain>
    </source>
</reference>
<gene>
    <name evidence="1" type="ORF">AB5J54_30355</name>
</gene>
<dbReference type="AlphaFoldDB" id="A0AB39T501"/>
<accession>A0AB39T501</accession>
<dbReference type="RefSeq" id="WP_369147083.1">
    <property type="nucleotide sequence ID" value="NZ_CP163444.1"/>
</dbReference>
<dbReference type="EMBL" id="CP163444">
    <property type="protein sequence ID" value="XDQ74560.1"/>
    <property type="molecule type" value="Genomic_DNA"/>
</dbReference>
<organism evidence="1">
    <name type="scientific">Streptomyces sp. R44</name>
    <dbReference type="NCBI Taxonomy" id="3238633"/>
    <lineage>
        <taxon>Bacteria</taxon>
        <taxon>Bacillati</taxon>
        <taxon>Actinomycetota</taxon>
        <taxon>Actinomycetes</taxon>
        <taxon>Kitasatosporales</taxon>
        <taxon>Streptomycetaceae</taxon>
        <taxon>Streptomyces</taxon>
    </lineage>
</organism>
<proteinExistence type="predicted"/>
<evidence type="ECO:0000313" key="1">
    <source>
        <dbReference type="EMBL" id="XDQ74560.1"/>
    </source>
</evidence>
<protein>
    <submittedName>
        <fullName evidence="1">Uncharacterized protein</fullName>
    </submittedName>
</protein>